<gene>
    <name evidence="2" type="ORF">Nepgr_033269</name>
</gene>
<comment type="caution">
    <text evidence="2">The sequence shown here is derived from an EMBL/GenBank/DDBJ whole genome shotgun (WGS) entry which is preliminary data.</text>
</comment>
<feature type="region of interest" description="Disordered" evidence="1">
    <location>
        <begin position="32"/>
        <end position="55"/>
    </location>
</feature>
<protein>
    <submittedName>
        <fullName evidence="2">Uncharacterized protein</fullName>
    </submittedName>
</protein>
<feature type="compositionally biased region" description="Basic and acidic residues" evidence="1">
    <location>
        <begin position="213"/>
        <end position="230"/>
    </location>
</feature>
<feature type="compositionally biased region" description="Low complexity" evidence="1">
    <location>
        <begin position="42"/>
        <end position="53"/>
    </location>
</feature>
<feature type="compositionally biased region" description="Basic and acidic residues" evidence="1">
    <location>
        <begin position="97"/>
        <end position="110"/>
    </location>
</feature>
<feature type="compositionally biased region" description="Basic and acidic residues" evidence="1">
    <location>
        <begin position="346"/>
        <end position="358"/>
    </location>
</feature>
<dbReference type="GO" id="GO:0000380">
    <property type="term" value="P:alternative mRNA splicing, via spliceosome"/>
    <property type="evidence" value="ECO:0007669"/>
    <property type="project" value="InterPro"/>
</dbReference>
<organism evidence="2 3">
    <name type="scientific">Nepenthes gracilis</name>
    <name type="common">Slender pitcher plant</name>
    <dbReference type="NCBI Taxonomy" id="150966"/>
    <lineage>
        <taxon>Eukaryota</taxon>
        <taxon>Viridiplantae</taxon>
        <taxon>Streptophyta</taxon>
        <taxon>Embryophyta</taxon>
        <taxon>Tracheophyta</taxon>
        <taxon>Spermatophyta</taxon>
        <taxon>Magnoliopsida</taxon>
        <taxon>eudicotyledons</taxon>
        <taxon>Gunneridae</taxon>
        <taxon>Pentapetalae</taxon>
        <taxon>Caryophyllales</taxon>
        <taxon>Nepenthaceae</taxon>
        <taxon>Nepenthes</taxon>
    </lineage>
</organism>
<feature type="compositionally biased region" description="Basic and acidic residues" evidence="1">
    <location>
        <begin position="191"/>
        <end position="206"/>
    </location>
</feature>
<dbReference type="PANTHER" id="PTHR31968">
    <property type="entry name" value="SERINE/ARGININE-RELATED PROTEIN 53"/>
    <property type="match status" value="1"/>
</dbReference>
<dbReference type="GO" id="GO:0005737">
    <property type="term" value="C:cytoplasm"/>
    <property type="evidence" value="ECO:0007669"/>
    <property type="project" value="TreeGrafter"/>
</dbReference>
<sequence>MEDEKAAAYYDELTRKGGGAARFKQGLGFSTTMTTAYDEPPSRGSALPSSSSSFLGNFVKASNATKLNDLQKQAQLQSIQTKLKKKEPTSIETLSATERERDKDSDGDRNSRRRSRGRDRERETHSRSSRNRNRTGEREMYRERRRGSRSRSLSGEEAGRSGGLYRTRSIERESDKERRGRRRRSNSRSFCVEEKHGRERGRDRNRSLSPRGWKSEKGKGDGGRRGKMGKKERDGAFYYARLIEGYDKMTSAERVKAKMKLQLTETAQKDATIGSGSGWERFEFDKDASLDDEEIEAADDDVALVKHIGQSFRFSNVKAKWEEEIKAAHDQAMFGAPAIRLSLAPESEHQSKEEKREIDDDDPSTCLISDKVLAKQQGSWRDRARRS</sequence>
<name>A0AAD3Y8W4_NEPGR</name>
<feature type="compositionally biased region" description="Basic and acidic residues" evidence="1">
    <location>
        <begin position="168"/>
        <end position="178"/>
    </location>
</feature>
<dbReference type="Proteomes" id="UP001279734">
    <property type="component" value="Unassembled WGS sequence"/>
</dbReference>
<reference evidence="2" key="1">
    <citation type="submission" date="2023-05" db="EMBL/GenBank/DDBJ databases">
        <title>Nepenthes gracilis genome sequencing.</title>
        <authorList>
            <person name="Fukushima K."/>
        </authorList>
    </citation>
    <scope>NUCLEOTIDE SEQUENCE</scope>
    <source>
        <strain evidence="2">SING2019-196</strain>
    </source>
</reference>
<dbReference type="EMBL" id="BSYO01000040">
    <property type="protein sequence ID" value="GMH31426.1"/>
    <property type="molecule type" value="Genomic_DNA"/>
</dbReference>
<dbReference type="GO" id="GO:0005634">
    <property type="term" value="C:nucleus"/>
    <property type="evidence" value="ECO:0007669"/>
    <property type="project" value="TreeGrafter"/>
</dbReference>
<evidence type="ECO:0000256" key="1">
    <source>
        <dbReference type="SAM" id="MobiDB-lite"/>
    </source>
</evidence>
<dbReference type="InterPro" id="IPR034604">
    <property type="entry name" value="SRRP53"/>
</dbReference>
<accession>A0AAD3Y8W4</accession>
<keyword evidence="3" id="KW-1185">Reference proteome</keyword>
<feature type="region of interest" description="Disordered" evidence="1">
    <location>
        <begin position="344"/>
        <end position="387"/>
    </location>
</feature>
<proteinExistence type="predicted"/>
<dbReference type="AlphaFoldDB" id="A0AAD3Y8W4"/>
<evidence type="ECO:0000313" key="2">
    <source>
        <dbReference type="EMBL" id="GMH31426.1"/>
    </source>
</evidence>
<feature type="region of interest" description="Disordered" evidence="1">
    <location>
        <begin position="77"/>
        <end position="230"/>
    </location>
</feature>
<dbReference type="PANTHER" id="PTHR31968:SF4">
    <property type="entry name" value="SERINE_ARGININE-RELATED PROTEIN 53"/>
    <property type="match status" value="1"/>
</dbReference>
<evidence type="ECO:0000313" key="3">
    <source>
        <dbReference type="Proteomes" id="UP001279734"/>
    </source>
</evidence>